<proteinExistence type="predicted"/>
<feature type="region of interest" description="Disordered" evidence="1">
    <location>
        <begin position="28"/>
        <end position="52"/>
    </location>
</feature>
<dbReference type="Proteomes" id="UP000631791">
    <property type="component" value="Unassembled WGS sequence"/>
</dbReference>
<comment type="caution">
    <text evidence="2">The sequence shown here is derived from an EMBL/GenBank/DDBJ whole genome shotgun (WGS) entry which is preliminary data.</text>
</comment>
<evidence type="ECO:0000313" key="3">
    <source>
        <dbReference type="Proteomes" id="UP000631791"/>
    </source>
</evidence>
<organism evidence="2 3">
    <name type="scientific">Micromonospora vinacea</name>
    <dbReference type="NCBI Taxonomy" id="709878"/>
    <lineage>
        <taxon>Bacteria</taxon>
        <taxon>Bacillati</taxon>
        <taxon>Actinomycetota</taxon>
        <taxon>Actinomycetes</taxon>
        <taxon>Micromonosporales</taxon>
        <taxon>Micromonosporaceae</taxon>
        <taxon>Micromonospora</taxon>
    </lineage>
</organism>
<dbReference type="EMBL" id="JADOTY010000001">
    <property type="protein sequence ID" value="MBG6105658.1"/>
    <property type="molecule type" value="Genomic_DNA"/>
</dbReference>
<evidence type="ECO:0008006" key="4">
    <source>
        <dbReference type="Google" id="ProtNLM"/>
    </source>
</evidence>
<gene>
    <name evidence="2" type="ORF">IW249_006072</name>
</gene>
<protein>
    <recommendedName>
        <fullName evidence="4">EAL domain-containing protein</fullName>
    </recommendedName>
</protein>
<evidence type="ECO:0000313" key="2">
    <source>
        <dbReference type="EMBL" id="MBG6105658.1"/>
    </source>
</evidence>
<name>A0ABS0KAI6_9ACTN</name>
<keyword evidence="3" id="KW-1185">Reference proteome</keyword>
<sequence length="52" mass="5408">MLEGGRGEEATAADLVAARLAGWGVGQVFGYRPPRPRRSSSPTDIPGILTGL</sequence>
<accession>A0ABS0KAI6</accession>
<evidence type="ECO:0000256" key="1">
    <source>
        <dbReference type="SAM" id="MobiDB-lite"/>
    </source>
</evidence>
<reference evidence="2 3" key="1">
    <citation type="submission" date="2020-11" db="EMBL/GenBank/DDBJ databases">
        <title>Sequencing the genomes of 1000 actinobacteria strains.</title>
        <authorList>
            <person name="Klenk H.-P."/>
        </authorList>
    </citation>
    <scope>NUCLEOTIDE SEQUENCE [LARGE SCALE GENOMIC DNA]</scope>
    <source>
        <strain evidence="2 3">DSM 101695</strain>
    </source>
</reference>